<feature type="domain" description="Ribosome recycling factor" evidence="7">
    <location>
        <begin position="187"/>
        <end position="353"/>
    </location>
</feature>
<keyword evidence="8" id="KW-1185">Reference proteome</keyword>
<dbReference type="Gene3D" id="3.30.1360.40">
    <property type="match status" value="1"/>
</dbReference>
<dbReference type="PANTHER" id="PTHR20982">
    <property type="entry name" value="RIBOSOME RECYCLING FACTOR"/>
    <property type="match status" value="1"/>
</dbReference>
<dbReference type="GO" id="GO:0005739">
    <property type="term" value="C:mitochondrion"/>
    <property type="evidence" value="ECO:0007669"/>
    <property type="project" value="TreeGrafter"/>
</dbReference>
<dbReference type="Pfam" id="PF01765">
    <property type="entry name" value="RRF"/>
    <property type="match status" value="1"/>
</dbReference>
<dbReference type="PANTHER" id="PTHR20982:SF3">
    <property type="entry name" value="MITOCHONDRIAL RIBOSOME RECYCLING FACTOR PSEUDO 1"/>
    <property type="match status" value="1"/>
</dbReference>
<dbReference type="Gene3D" id="1.10.132.20">
    <property type="entry name" value="Ribosome-recycling factor"/>
    <property type="match status" value="1"/>
</dbReference>
<evidence type="ECO:0000256" key="6">
    <source>
        <dbReference type="SAM" id="MobiDB-lite"/>
    </source>
</evidence>
<evidence type="ECO:0000313" key="9">
    <source>
        <dbReference type="WBParaSite" id="scaffold428_cov197.g1033"/>
    </source>
</evidence>
<reference evidence="9" key="1">
    <citation type="submission" date="2022-11" db="UniProtKB">
        <authorList>
            <consortium name="WormBaseParasite"/>
        </authorList>
    </citation>
    <scope>IDENTIFICATION</scope>
</reference>
<dbReference type="GO" id="GO:0006412">
    <property type="term" value="P:translation"/>
    <property type="evidence" value="ECO:0007669"/>
    <property type="project" value="UniProtKB-KW"/>
</dbReference>
<keyword evidence="5" id="KW-0175">Coiled coil</keyword>
<feature type="compositionally biased region" description="Acidic residues" evidence="6">
    <location>
        <begin position="25"/>
        <end position="37"/>
    </location>
</feature>
<name>A0A915MKH1_MELJA</name>
<dbReference type="SUPFAM" id="SSF55194">
    <property type="entry name" value="Ribosome recycling factor, RRF"/>
    <property type="match status" value="1"/>
</dbReference>
<feature type="region of interest" description="Disordered" evidence="6">
    <location>
        <begin position="1"/>
        <end position="49"/>
    </location>
</feature>
<dbReference type="WBParaSite" id="scaffold428_cov197.g1033">
    <property type="protein sequence ID" value="scaffold428_cov197.g1033"/>
    <property type="gene ID" value="scaffold428_cov197.g1033"/>
</dbReference>
<proteinExistence type="inferred from homology"/>
<dbReference type="InterPro" id="IPR002661">
    <property type="entry name" value="Ribosome_recyc_fac"/>
</dbReference>
<evidence type="ECO:0000313" key="8">
    <source>
        <dbReference type="Proteomes" id="UP000887561"/>
    </source>
</evidence>
<dbReference type="GO" id="GO:0043023">
    <property type="term" value="F:ribosomal large subunit binding"/>
    <property type="evidence" value="ECO:0007669"/>
    <property type="project" value="TreeGrafter"/>
</dbReference>
<accession>A0A915MKH1</accession>
<keyword evidence="3" id="KW-0648">Protein biosynthesis</keyword>
<evidence type="ECO:0000259" key="7">
    <source>
        <dbReference type="Pfam" id="PF01765"/>
    </source>
</evidence>
<evidence type="ECO:0000256" key="5">
    <source>
        <dbReference type="SAM" id="Coils"/>
    </source>
</evidence>
<evidence type="ECO:0000256" key="2">
    <source>
        <dbReference type="ARBA" id="ARBA00020581"/>
    </source>
</evidence>
<dbReference type="InterPro" id="IPR023584">
    <property type="entry name" value="Ribosome_recyc_fac_dom"/>
</dbReference>
<dbReference type="InterPro" id="IPR036191">
    <property type="entry name" value="RRF_sf"/>
</dbReference>
<comment type="similarity">
    <text evidence="1">Belongs to the RRF family.</text>
</comment>
<evidence type="ECO:0000256" key="1">
    <source>
        <dbReference type="ARBA" id="ARBA00005912"/>
    </source>
</evidence>
<feature type="coiled-coil region" evidence="5">
    <location>
        <begin position="86"/>
        <end position="124"/>
    </location>
</feature>
<evidence type="ECO:0000256" key="4">
    <source>
        <dbReference type="ARBA" id="ARBA00033107"/>
    </source>
</evidence>
<feature type="compositionally biased region" description="Acidic residues" evidence="6">
    <location>
        <begin position="1"/>
        <end position="17"/>
    </location>
</feature>
<protein>
    <recommendedName>
        <fullName evidence="2">Ribosome-recycling factor, mitochondrial</fullName>
    </recommendedName>
    <alternativeName>
        <fullName evidence="4">Ribosome-releasing factor, mitochondrial</fullName>
    </alternativeName>
</protein>
<sequence length="354" mass="41025">MEENEDEAVQQDIENENGENGKTEEDGENQQENEDQKEENYQKEEENEDQKITNNLFLIKEAWLKLKEIEDNLEEVDLSKNKINLINEESKEYSELDGQLKEERENHEKKIKLIEEQFQQGLQQLQQQTSQHHNALNLQPIQQQNLQNMQKLKIDDVEEEVVKEGKLSTIGLAQKANKELKDCYQLLQDNISKHLTLEVNLKTYEDTPVTLQNGETHKLFKFARITMRNPTTIAINFVDNLEAMGSARSALQSAVGQNVNIQADGFMLYVPVPKITRERREEIANKVGAALIKEYKQALQQIYSKYSRLITDSTKKQDLPIRLNNGLLAEMRKLSQEGEKRCKERSKALLSEIL</sequence>
<organism evidence="8 9">
    <name type="scientific">Meloidogyne javanica</name>
    <name type="common">Root-knot nematode worm</name>
    <dbReference type="NCBI Taxonomy" id="6303"/>
    <lineage>
        <taxon>Eukaryota</taxon>
        <taxon>Metazoa</taxon>
        <taxon>Ecdysozoa</taxon>
        <taxon>Nematoda</taxon>
        <taxon>Chromadorea</taxon>
        <taxon>Rhabditida</taxon>
        <taxon>Tylenchina</taxon>
        <taxon>Tylenchomorpha</taxon>
        <taxon>Tylenchoidea</taxon>
        <taxon>Meloidogynidae</taxon>
        <taxon>Meloidogyninae</taxon>
        <taxon>Meloidogyne</taxon>
        <taxon>Meloidogyne incognita group</taxon>
    </lineage>
</organism>
<evidence type="ECO:0000256" key="3">
    <source>
        <dbReference type="ARBA" id="ARBA00022917"/>
    </source>
</evidence>
<dbReference type="Proteomes" id="UP000887561">
    <property type="component" value="Unplaced"/>
</dbReference>
<dbReference type="AlphaFoldDB" id="A0A915MKH1"/>